<dbReference type="AlphaFoldDB" id="A0AAW0IG74"/>
<name>A0AAW0IG74_MYOGA</name>
<dbReference type="Proteomes" id="UP001488838">
    <property type="component" value="Unassembled WGS sequence"/>
</dbReference>
<evidence type="ECO:0000313" key="2">
    <source>
        <dbReference type="Proteomes" id="UP001488838"/>
    </source>
</evidence>
<evidence type="ECO:0000313" key="1">
    <source>
        <dbReference type="EMBL" id="KAK7813280.1"/>
    </source>
</evidence>
<accession>A0AAW0IG74</accession>
<dbReference type="EMBL" id="JBBHLL010000138">
    <property type="protein sequence ID" value="KAK7813280.1"/>
    <property type="molecule type" value="Genomic_DNA"/>
</dbReference>
<comment type="caution">
    <text evidence="1">The sequence shown here is derived from an EMBL/GenBank/DDBJ whole genome shotgun (WGS) entry which is preliminary data.</text>
</comment>
<keyword evidence="2" id="KW-1185">Reference proteome</keyword>
<proteinExistence type="predicted"/>
<protein>
    <submittedName>
        <fullName evidence="1">Uncharacterized protein</fullName>
    </submittedName>
</protein>
<reference evidence="1 2" key="1">
    <citation type="journal article" date="2023" name="bioRxiv">
        <title>Conserved and derived expression patterns and positive selection on dental genes reveal complex evolutionary context of ever-growing rodent molars.</title>
        <authorList>
            <person name="Calamari Z.T."/>
            <person name="Song A."/>
            <person name="Cohen E."/>
            <person name="Akter M."/>
            <person name="Roy R.D."/>
            <person name="Hallikas O."/>
            <person name="Christensen M.M."/>
            <person name="Li P."/>
            <person name="Marangoni P."/>
            <person name="Jernvall J."/>
            <person name="Klein O.D."/>
        </authorList>
    </citation>
    <scope>NUCLEOTIDE SEQUENCE [LARGE SCALE GENOMIC DNA]</scope>
    <source>
        <strain evidence="1">V071</strain>
    </source>
</reference>
<gene>
    <name evidence="1" type="ORF">U0070_005185</name>
</gene>
<organism evidence="1 2">
    <name type="scientific">Myodes glareolus</name>
    <name type="common">Bank vole</name>
    <name type="synonym">Clethrionomys glareolus</name>
    <dbReference type="NCBI Taxonomy" id="447135"/>
    <lineage>
        <taxon>Eukaryota</taxon>
        <taxon>Metazoa</taxon>
        <taxon>Chordata</taxon>
        <taxon>Craniata</taxon>
        <taxon>Vertebrata</taxon>
        <taxon>Euteleostomi</taxon>
        <taxon>Mammalia</taxon>
        <taxon>Eutheria</taxon>
        <taxon>Euarchontoglires</taxon>
        <taxon>Glires</taxon>
        <taxon>Rodentia</taxon>
        <taxon>Myomorpha</taxon>
        <taxon>Muroidea</taxon>
        <taxon>Cricetidae</taxon>
        <taxon>Arvicolinae</taxon>
        <taxon>Myodes</taxon>
    </lineage>
</organism>
<sequence>MESVCDNAGIIRACHLLTPPILWKVCLALRRRICLCPTCASANAMAWECPAQLLSPAKPDLVWQVQDAKPTAAQGGHQPGLPVCTEQIPLMKGFKNHLNAFITMAQLPCLSSQLSLNAPHPWAKQKATVDSLKGWLAQRPPALLPAHQQDVDSPGAGLDFLHALI</sequence>